<dbReference type="InterPro" id="IPR004360">
    <property type="entry name" value="Glyas_Fos-R_dOase_dom"/>
</dbReference>
<proteinExistence type="predicted"/>
<dbReference type="CDD" id="cd16359">
    <property type="entry name" value="VOC_BsCatE_like_C"/>
    <property type="match status" value="1"/>
</dbReference>
<dbReference type="SUPFAM" id="SSF54593">
    <property type="entry name" value="Glyoxalase/Bleomycin resistance protein/Dihydroxybiphenyl dioxygenase"/>
    <property type="match status" value="2"/>
</dbReference>
<dbReference type="InterPro" id="IPR037523">
    <property type="entry name" value="VOC_core"/>
</dbReference>
<dbReference type="AlphaFoldDB" id="A0A268ADZ8"/>
<evidence type="ECO:0000313" key="2">
    <source>
        <dbReference type="EMBL" id="PAD22341.1"/>
    </source>
</evidence>
<sequence>MHYQQPPQTYIGQVKLRVADLAQSVAYYTKVIGLHIIEEEQGKVTLGTGNKILLYLEEGQNLQSMPERHAGLYHFALLLPTRADLADVVKFYMLNRVPFGASDHGVSEAIYLNDPDGNGIEIYADKPDKGWKWIDGEIQMTTDPLDGDSLLKEASKEEWNGLPDGTVMGHIHLYMRHLGEATAFYNDVLGFQTVVSSYPGALFVSTGNYHHHIGLNTWHGANAPSVNSDEAGMEWFTIVFPDEEKLQAAIKRAESVGSPIKQEMNSYTLKDPVGSKVRLTVHGHN</sequence>
<dbReference type="InterPro" id="IPR029068">
    <property type="entry name" value="Glyas_Bleomycin-R_OHBP_Dase"/>
</dbReference>
<dbReference type="PROSITE" id="PS51819">
    <property type="entry name" value="VOC"/>
    <property type="match status" value="2"/>
</dbReference>
<accession>A0A268ADZ8</accession>
<evidence type="ECO:0000313" key="3">
    <source>
        <dbReference type="Proteomes" id="UP000216013"/>
    </source>
</evidence>
<dbReference type="PANTHER" id="PTHR43279">
    <property type="entry name" value="CATECHOL-2,3-DIOXYGENASE"/>
    <property type="match status" value="1"/>
</dbReference>
<name>A0A268ADZ8_9BACI</name>
<feature type="domain" description="VOC" evidence="1">
    <location>
        <begin position="167"/>
        <end position="285"/>
    </location>
</feature>
<protein>
    <recommendedName>
        <fullName evidence="1">VOC domain-containing protein</fullName>
    </recommendedName>
</protein>
<dbReference type="Pfam" id="PF00903">
    <property type="entry name" value="Glyoxalase"/>
    <property type="match status" value="2"/>
</dbReference>
<organism evidence="2 3">
    <name type="scientific">Terribacillus saccharophilus</name>
    <dbReference type="NCBI Taxonomy" id="361277"/>
    <lineage>
        <taxon>Bacteria</taxon>
        <taxon>Bacillati</taxon>
        <taxon>Bacillota</taxon>
        <taxon>Bacilli</taxon>
        <taxon>Bacillales</taxon>
        <taxon>Bacillaceae</taxon>
        <taxon>Terribacillus</taxon>
    </lineage>
</organism>
<feature type="domain" description="VOC" evidence="1">
    <location>
        <begin position="10"/>
        <end position="125"/>
    </location>
</feature>
<dbReference type="Proteomes" id="UP000216013">
    <property type="component" value="Unassembled WGS sequence"/>
</dbReference>
<dbReference type="EMBL" id="NPBV01000002">
    <property type="protein sequence ID" value="PAD22341.1"/>
    <property type="molecule type" value="Genomic_DNA"/>
</dbReference>
<dbReference type="PANTHER" id="PTHR43279:SF1">
    <property type="entry name" value="CATECHOL-2,3-DIOXYGENASE"/>
    <property type="match status" value="1"/>
</dbReference>
<evidence type="ECO:0000259" key="1">
    <source>
        <dbReference type="PROSITE" id="PS51819"/>
    </source>
</evidence>
<reference evidence="2 3" key="1">
    <citation type="submission" date="2017-07" db="EMBL/GenBank/DDBJ databases">
        <title>Isolation and whole genome analysis of endospore-forming bacteria from heroin.</title>
        <authorList>
            <person name="Kalinowski J."/>
            <person name="Ahrens B."/>
            <person name="Al-Dilaimi A."/>
            <person name="Winkler A."/>
            <person name="Wibberg D."/>
            <person name="Schleenbecker U."/>
            <person name="Ruckert C."/>
            <person name="Wolfel R."/>
            <person name="Grass G."/>
        </authorList>
    </citation>
    <scope>NUCLEOTIDE SEQUENCE [LARGE SCALE GENOMIC DNA]</scope>
    <source>
        <strain evidence="2 3">7528</strain>
    </source>
</reference>
<comment type="caution">
    <text evidence="2">The sequence shown here is derived from an EMBL/GenBank/DDBJ whole genome shotgun (WGS) entry which is preliminary data.</text>
</comment>
<gene>
    <name evidence="2" type="ORF">CHH64_01110</name>
</gene>
<dbReference type="RefSeq" id="WP_095260298.1">
    <property type="nucleotide sequence ID" value="NZ_NPBV01000002.1"/>
</dbReference>
<dbReference type="Gene3D" id="3.10.180.10">
    <property type="entry name" value="2,3-Dihydroxybiphenyl 1,2-Dioxygenase, domain 1"/>
    <property type="match status" value="2"/>
</dbReference>